<reference evidence="2 3" key="1">
    <citation type="submission" date="2016-10" db="EMBL/GenBank/DDBJ databases">
        <authorList>
            <person name="de Groot N.N."/>
        </authorList>
    </citation>
    <scope>NUCLEOTIDE SEQUENCE [LARGE SCALE GENOMIC DNA]</scope>
    <source>
        <strain evidence="2 3">D15d</strain>
    </source>
</reference>
<dbReference type="SUPFAM" id="SSF47413">
    <property type="entry name" value="lambda repressor-like DNA-binding domains"/>
    <property type="match status" value="1"/>
</dbReference>
<proteinExistence type="predicted"/>
<dbReference type="AlphaFoldDB" id="A0A1H5S4X1"/>
<dbReference type="CDD" id="cd00093">
    <property type="entry name" value="HTH_XRE"/>
    <property type="match status" value="1"/>
</dbReference>
<dbReference type="EMBL" id="FNUL01000002">
    <property type="protein sequence ID" value="SEF45652.1"/>
    <property type="molecule type" value="Genomic_DNA"/>
</dbReference>
<name>A0A1H5S4X1_9FIRM</name>
<sequence>MPGKSSVRSNLQKKKSGLEDVQKSAASENFVSLRKETGMNRKEFAEWMGIPYRTMQDWELGISKAPDYVYDLARYKVKNELEKGNLIRKQHLQKECR</sequence>
<feature type="region of interest" description="Disordered" evidence="1">
    <location>
        <begin position="1"/>
        <end position="25"/>
    </location>
</feature>
<evidence type="ECO:0008006" key="4">
    <source>
        <dbReference type="Google" id="ProtNLM"/>
    </source>
</evidence>
<dbReference type="GO" id="GO:0003677">
    <property type="term" value="F:DNA binding"/>
    <property type="evidence" value="ECO:0007669"/>
    <property type="project" value="InterPro"/>
</dbReference>
<feature type="compositionally biased region" description="Polar residues" evidence="1">
    <location>
        <begin position="1"/>
        <end position="10"/>
    </location>
</feature>
<dbReference type="RefSeq" id="WP_242826807.1">
    <property type="nucleotide sequence ID" value="NZ_FNUL01000002.1"/>
</dbReference>
<dbReference type="InterPro" id="IPR001387">
    <property type="entry name" value="Cro/C1-type_HTH"/>
</dbReference>
<keyword evidence="3" id="KW-1185">Reference proteome</keyword>
<dbReference type="Gene3D" id="1.10.260.40">
    <property type="entry name" value="lambda repressor-like DNA-binding domains"/>
    <property type="match status" value="1"/>
</dbReference>
<protein>
    <recommendedName>
        <fullName evidence="4">Helix-turn-helix</fullName>
    </recommendedName>
</protein>
<evidence type="ECO:0000313" key="3">
    <source>
        <dbReference type="Proteomes" id="UP000236726"/>
    </source>
</evidence>
<dbReference type="InterPro" id="IPR010982">
    <property type="entry name" value="Lambda_DNA-bd_dom_sf"/>
</dbReference>
<evidence type="ECO:0000313" key="2">
    <source>
        <dbReference type="EMBL" id="SEF45652.1"/>
    </source>
</evidence>
<dbReference type="Proteomes" id="UP000236726">
    <property type="component" value="Unassembled WGS sequence"/>
</dbReference>
<gene>
    <name evidence="2" type="ORF">SAMN05216537_10269</name>
</gene>
<organism evidence="2 3">
    <name type="scientific">Lachnospira multipara</name>
    <dbReference type="NCBI Taxonomy" id="28051"/>
    <lineage>
        <taxon>Bacteria</taxon>
        <taxon>Bacillati</taxon>
        <taxon>Bacillota</taxon>
        <taxon>Clostridia</taxon>
        <taxon>Lachnospirales</taxon>
        <taxon>Lachnospiraceae</taxon>
        <taxon>Lachnospira</taxon>
    </lineage>
</organism>
<accession>A0A1H5S4X1</accession>
<evidence type="ECO:0000256" key="1">
    <source>
        <dbReference type="SAM" id="MobiDB-lite"/>
    </source>
</evidence>